<dbReference type="InterPro" id="IPR013783">
    <property type="entry name" value="Ig-like_fold"/>
</dbReference>
<comment type="caution">
    <text evidence="1">The sequence shown here is derived from an EMBL/GenBank/DDBJ whole genome shotgun (WGS) entry which is preliminary data.</text>
</comment>
<name>A0A956SDL8_UNCEI</name>
<evidence type="ECO:0000313" key="1">
    <source>
        <dbReference type="EMBL" id="MCA9756772.1"/>
    </source>
</evidence>
<dbReference type="Gene3D" id="2.60.40.4070">
    <property type="match status" value="1"/>
</dbReference>
<accession>A0A956SDL8</accession>
<dbReference type="Proteomes" id="UP000739538">
    <property type="component" value="Unassembled WGS sequence"/>
</dbReference>
<dbReference type="AlphaFoldDB" id="A0A956SDL8"/>
<evidence type="ECO:0000313" key="2">
    <source>
        <dbReference type="Proteomes" id="UP000739538"/>
    </source>
</evidence>
<dbReference type="Gene3D" id="2.60.40.10">
    <property type="entry name" value="Immunoglobulins"/>
    <property type="match status" value="1"/>
</dbReference>
<sequence>MLVLCLGLTLVSCSDSGTTPEEHDHDHEPAEGNCGHLEGDGYFLESDGALAVFGWRGDQTGELSARVGELGPALRMNFISADSVSFGVADNCEDNALGIELADESIVELVRETGVEWTFRLRGLAPGSTTLVLRGMHEGHSHIATLPIPVTVSSAPTEGLTLSGRVDLEVTYFAESGDSTATESYPDQSGIRVYLESTGQVIDSTLTDQGVFQFHGLSSGTYDTYCGPEEARSEVRTLVLTDDDGDTGTIRVRPIGKLRNPPNPFEYSHGTGVEWDLASSESVEIRIFAMTGHLVWSYAYDAPAGFQHIHWIGTDQVNTPLPPGPYWATARYDGRWHSRVVIKLPE</sequence>
<dbReference type="EMBL" id="JAGQHS010000066">
    <property type="protein sequence ID" value="MCA9756772.1"/>
    <property type="molecule type" value="Genomic_DNA"/>
</dbReference>
<proteinExistence type="predicted"/>
<reference evidence="1" key="2">
    <citation type="journal article" date="2021" name="Microbiome">
        <title>Successional dynamics and alternative stable states in a saline activated sludge microbial community over 9 years.</title>
        <authorList>
            <person name="Wang Y."/>
            <person name="Ye J."/>
            <person name="Ju F."/>
            <person name="Liu L."/>
            <person name="Boyd J.A."/>
            <person name="Deng Y."/>
            <person name="Parks D.H."/>
            <person name="Jiang X."/>
            <person name="Yin X."/>
            <person name="Woodcroft B.J."/>
            <person name="Tyson G.W."/>
            <person name="Hugenholtz P."/>
            <person name="Polz M.F."/>
            <person name="Zhang T."/>
        </authorList>
    </citation>
    <scope>NUCLEOTIDE SEQUENCE</scope>
    <source>
        <strain evidence="1">HKST-UBA02</strain>
    </source>
</reference>
<protein>
    <submittedName>
        <fullName evidence="1">Uncharacterized protein</fullName>
    </submittedName>
</protein>
<organism evidence="1 2">
    <name type="scientific">Eiseniibacteriota bacterium</name>
    <dbReference type="NCBI Taxonomy" id="2212470"/>
    <lineage>
        <taxon>Bacteria</taxon>
        <taxon>Candidatus Eiseniibacteriota</taxon>
    </lineage>
</organism>
<reference evidence="1" key="1">
    <citation type="submission" date="2020-04" db="EMBL/GenBank/DDBJ databases">
        <authorList>
            <person name="Zhang T."/>
        </authorList>
    </citation>
    <scope>NUCLEOTIDE SEQUENCE</scope>
    <source>
        <strain evidence="1">HKST-UBA02</strain>
    </source>
</reference>
<gene>
    <name evidence="1" type="ORF">KDA27_13290</name>
</gene>